<evidence type="ECO:0000256" key="2">
    <source>
        <dbReference type="ARBA" id="ARBA00004777"/>
    </source>
</evidence>
<evidence type="ECO:0000256" key="1">
    <source>
        <dbReference type="ARBA" id="ARBA00001974"/>
    </source>
</evidence>
<name>A0A0P1FJG2_9RHOB</name>
<dbReference type="GO" id="GO:0005829">
    <property type="term" value="C:cytosol"/>
    <property type="evidence" value="ECO:0007669"/>
    <property type="project" value="InterPro"/>
</dbReference>
<sequence>MTVPSVSFEFFPPQNLEASFRLWDTVQVLAPLAPRFVSVTYGAGGTTRDLTRDAVATIHKHSGLKVAAHLTCVEATREETLAIAEDFAKAGVSDIVALRGDPPKGSGGFKAHNDGFRSSVELIEALAQTGQFNIRVGAYPEKHPESPDHQADVEWLKRKFDAGADEALTQFFFEADTFFRFRDACAKAGIEDKIIPGILPIENFKGARNFAKRCGTSVPDWVAEAFEKAERDDRHDLLATALCTELCSDLIEGGVDSLHFYTLNRPELTRDVCHALGVTPKVSLENVA</sequence>
<keyword evidence="8" id="KW-0520">NAD</keyword>
<dbReference type="GO" id="GO:0009086">
    <property type="term" value="P:methionine biosynthetic process"/>
    <property type="evidence" value="ECO:0007669"/>
    <property type="project" value="UniProtKB-KW"/>
</dbReference>
<evidence type="ECO:0000256" key="11">
    <source>
        <dbReference type="ARBA" id="ARBA00048628"/>
    </source>
</evidence>
<dbReference type="PANTHER" id="PTHR45754">
    <property type="entry name" value="METHYLENETETRAHYDROFOLATE REDUCTASE"/>
    <property type="match status" value="1"/>
</dbReference>
<dbReference type="OrthoDB" id="9812555at2"/>
<keyword evidence="6 12" id="KW-0274">FAD</keyword>
<dbReference type="Pfam" id="PF02219">
    <property type="entry name" value="MTHFR"/>
    <property type="match status" value="1"/>
</dbReference>
<comment type="catalytic activity">
    <reaction evidence="11">
        <text>(6S)-5-methyl-5,6,7,8-tetrahydrofolate + NAD(+) = (6R)-5,10-methylene-5,6,7,8-tetrahydrofolate + NADH + H(+)</text>
        <dbReference type="Rhea" id="RHEA:19821"/>
        <dbReference type="ChEBI" id="CHEBI:15378"/>
        <dbReference type="ChEBI" id="CHEBI:15636"/>
        <dbReference type="ChEBI" id="CHEBI:18608"/>
        <dbReference type="ChEBI" id="CHEBI:57540"/>
        <dbReference type="ChEBI" id="CHEBI:57945"/>
        <dbReference type="EC" id="1.5.1.54"/>
    </reaction>
    <physiologicalReaction direction="right-to-left" evidence="11">
        <dbReference type="Rhea" id="RHEA:19823"/>
    </physiologicalReaction>
</comment>
<dbReference type="InterPro" id="IPR003171">
    <property type="entry name" value="Mehydrof_redctse-like"/>
</dbReference>
<evidence type="ECO:0000313" key="13">
    <source>
        <dbReference type="EMBL" id="CUH68152.1"/>
    </source>
</evidence>
<dbReference type="EMBL" id="CYSB01000030">
    <property type="protein sequence ID" value="CUH68152.1"/>
    <property type="molecule type" value="Genomic_DNA"/>
</dbReference>
<dbReference type="GO" id="GO:0071949">
    <property type="term" value="F:FAD binding"/>
    <property type="evidence" value="ECO:0007669"/>
    <property type="project" value="TreeGrafter"/>
</dbReference>
<reference evidence="14 16" key="2">
    <citation type="submission" date="2015-09" db="EMBL/GenBank/DDBJ databases">
        <authorList>
            <consortium name="Swine Surveillance"/>
        </authorList>
    </citation>
    <scope>NUCLEOTIDE SEQUENCE [LARGE SCALE GENOMIC DNA]</scope>
    <source>
        <strain evidence="14 16">5120</strain>
    </source>
</reference>
<evidence type="ECO:0000256" key="7">
    <source>
        <dbReference type="ARBA" id="ARBA00023002"/>
    </source>
</evidence>
<dbReference type="CDD" id="cd00537">
    <property type="entry name" value="MTHFR"/>
    <property type="match status" value="1"/>
</dbReference>
<evidence type="ECO:0000313" key="14">
    <source>
        <dbReference type="EMBL" id="CUH73366.1"/>
    </source>
</evidence>
<dbReference type="Proteomes" id="UP000051887">
    <property type="component" value="Unassembled WGS sequence"/>
</dbReference>
<dbReference type="SUPFAM" id="SSF51730">
    <property type="entry name" value="FAD-linked oxidoreductase"/>
    <property type="match status" value="1"/>
</dbReference>
<evidence type="ECO:0000256" key="8">
    <source>
        <dbReference type="ARBA" id="ARBA00023027"/>
    </source>
</evidence>
<keyword evidence="9" id="KW-0486">Methionine biosynthesis</keyword>
<dbReference type="Proteomes" id="UP000051086">
    <property type="component" value="Unassembled WGS sequence"/>
</dbReference>
<comment type="similarity">
    <text evidence="3 12">Belongs to the methylenetetrahydrofolate reductase family.</text>
</comment>
<accession>A0A0P1FJG2</accession>
<keyword evidence="5 12" id="KW-0285">Flavoprotein</keyword>
<evidence type="ECO:0000256" key="9">
    <source>
        <dbReference type="ARBA" id="ARBA00023167"/>
    </source>
</evidence>
<dbReference type="EC" id="1.5.1.54" evidence="12"/>
<dbReference type="AlphaFoldDB" id="A0A0P1FJG2"/>
<dbReference type="Gene3D" id="3.20.20.220">
    <property type="match status" value="1"/>
</dbReference>
<dbReference type="UniPathway" id="UPA00193"/>
<dbReference type="PANTHER" id="PTHR45754:SF3">
    <property type="entry name" value="METHYLENETETRAHYDROFOLATE REDUCTASE (NADPH)"/>
    <property type="match status" value="1"/>
</dbReference>
<dbReference type="EMBL" id="CYSC01000040">
    <property type="protein sequence ID" value="CUH73366.1"/>
    <property type="molecule type" value="Genomic_DNA"/>
</dbReference>
<evidence type="ECO:0000256" key="3">
    <source>
        <dbReference type="ARBA" id="ARBA00006743"/>
    </source>
</evidence>
<evidence type="ECO:0000313" key="16">
    <source>
        <dbReference type="Proteomes" id="UP000051887"/>
    </source>
</evidence>
<evidence type="ECO:0000256" key="10">
    <source>
        <dbReference type="ARBA" id="ARBA00034478"/>
    </source>
</evidence>
<keyword evidence="4" id="KW-0028">Amino-acid biosynthesis</keyword>
<dbReference type="RefSeq" id="WP_058244647.1">
    <property type="nucleotide sequence ID" value="NZ_CYSB01000030.1"/>
</dbReference>
<dbReference type="NCBIfam" id="TIGR00676">
    <property type="entry name" value="fadh2"/>
    <property type="match status" value="1"/>
</dbReference>
<dbReference type="InterPro" id="IPR029041">
    <property type="entry name" value="FAD-linked_oxidoreductase-like"/>
</dbReference>
<evidence type="ECO:0000256" key="12">
    <source>
        <dbReference type="RuleBase" id="RU003862"/>
    </source>
</evidence>
<organism evidence="14 16">
    <name type="scientific">Thalassovita autumnalis</name>
    <dbReference type="NCBI Taxonomy" id="2072972"/>
    <lineage>
        <taxon>Bacteria</taxon>
        <taxon>Pseudomonadati</taxon>
        <taxon>Pseudomonadota</taxon>
        <taxon>Alphaproteobacteria</taxon>
        <taxon>Rhodobacterales</taxon>
        <taxon>Roseobacteraceae</taxon>
        <taxon>Thalassovita</taxon>
    </lineage>
</organism>
<keyword evidence="15" id="KW-1185">Reference proteome</keyword>
<comment type="pathway">
    <text evidence="10">Amino-acid biosynthesis; L-methionine biosynthesis via de novo pathway.</text>
</comment>
<evidence type="ECO:0000313" key="15">
    <source>
        <dbReference type="Proteomes" id="UP000051086"/>
    </source>
</evidence>
<dbReference type="InterPro" id="IPR004620">
    <property type="entry name" value="MTHF_reductase_bac"/>
</dbReference>
<comment type="pathway">
    <text evidence="2 12">One-carbon metabolism; tetrahydrofolate interconversion.</text>
</comment>
<proteinExistence type="inferred from homology"/>
<gene>
    <name evidence="14" type="primary">metF</name>
    <name evidence="13" type="ORF">TL5118_02496</name>
    <name evidence="14" type="ORF">TL5120_03174</name>
</gene>
<protein>
    <recommendedName>
        <fullName evidence="12">Methylenetetrahydrofolate reductase</fullName>
        <ecNumber evidence="12">1.5.1.54</ecNumber>
    </recommendedName>
</protein>
<dbReference type="GO" id="GO:0035999">
    <property type="term" value="P:tetrahydrofolate interconversion"/>
    <property type="evidence" value="ECO:0007669"/>
    <property type="project" value="UniProtKB-UniPathway"/>
</dbReference>
<reference evidence="13 15" key="1">
    <citation type="submission" date="2015-09" db="EMBL/GenBank/DDBJ databases">
        <authorList>
            <person name="Rodrigo-Torres L."/>
            <person name="Arahal D.R."/>
        </authorList>
    </citation>
    <scope>NUCLEOTIDE SEQUENCE [LARGE SCALE GENOMIC DNA]</scope>
    <source>
        <strain evidence="13 15">CECT 5118</strain>
    </source>
</reference>
<keyword evidence="7 12" id="KW-0560">Oxidoreductase</keyword>
<evidence type="ECO:0000256" key="6">
    <source>
        <dbReference type="ARBA" id="ARBA00022827"/>
    </source>
</evidence>
<comment type="cofactor">
    <cofactor evidence="1 12">
        <name>FAD</name>
        <dbReference type="ChEBI" id="CHEBI:57692"/>
    </cofactor>
</comment>
<evidence type="ECO:0000256" key="4">
    <source>
        <dbReference type="ARBA" id="ARBA00022605"/>
    </source>
</evidence>
<dbReference type="GO" id="GO:0106312">
    <property type="term" value="F:methylenetetrahydrofolate reductase (NADH) activity"/>
    <property type="evidence" value="ECO:0007669"/>
    <property type="project" value="UniProtKB-EC"/>
</dbReference>
<evidence type="ECO:0000256" key="5">
    <source>
        <dbReference type="ARBA" id="ARBA00022630"/>
    </source>
</evidence>